<keyword evidence="1" id="KW-1133">Transmembrane helix</keyword>
<comment type="caution">
    <text evidence="3">The sequence shown here is derived from an EMBL/GenBank/DDBJ whole genome shotgun (WGS) entry which is preliminary data.</text>
</comment>
<keyword evidence="1" id="KW-0472">Membrane</keyword>
<dbReference type="InterPro" id="IPR012675">
    <property type="entry name" value="Beta-grasp_dom_sf"/>
</dbReference>
<dbReference type="PANTHER" id="PTHR36251:SF2">
    <property type="entry name" value="GIFSY-2 PROPHAGE HOST SPECIFICITY PROTEIN J, PHAGE LAMBDA"/>
    <property type="match status" value="1"/>
</dbReference>
<dbReference type="Gene3D" id="3.10.20.30">
    <property type="match status" value="1"/>
</dbReference>
<gene>
    <name evidence="3" type="ORF">SDC9_37479</name>
</gene>
<dbReference type="Pfam" id="PF24801">
    <property type="entry name" value="FNIII-A_GpJ"/>
    <property type="match status" value="1"/>
</dbReference>
<name>A0A644VJC3_9ZZZZ</name>
<keyword evidence="1" id="KW-0812">Transmembrane</keyword>
<feature type="domain" description="Tip attachment protein J HDII-ins2" evidence="2">
    <location>
        <begin position="250"/>
        <end position="376"/>
    </location>
</feature>
<dbReference type="NCBIfam" id="NF040662">
    <property type="entry name" value="attach_TipJ_rel"/>
    <property type="match status" value="1"/>
</dbReference>
<evidence type="ECO:0000259" key="2">
    <source>
        <dbReference type="Pfam" id="PF24801"/>
    </source>
</evidence>
<organism evidence="3">
    <name type="scientific">bioreactor metagenome</name>
    <dbReference type="NCBI Taxonomy" id="1076179"/>
    <lineage>
        <taxon>unclassified sequences</taxon>
        <taxon>metagenomes</taxon>
        <taxon>ecological metagenomes</taxon>
    </lineage>
</organism>
<protein>
    <recommendedName>
        <fullName evidence="2">Tip attachment protein J HDII-ins2 domain-containing protein</fullName>
    </recommendedName>
</protein>
<dbReference type="InterPro" id="IPR055385">
    <property type="entry name" value="GpJ_HDII-ins2"/>
</dbReference>
<evidence type="ECO:0000256" key="1">
    <source>
        <dbReference type="SAM" id="Phobius"/>
    </source>
</evidence>
<accession>A0A644VJC3</accession>
<dbReference type="PANTHER" id="PTHR36251">
    <property type="entry name" value="FELS-1 PROPHAGE HOST SPECIFICITY PROTEIN-RELATED"/>
    <property type="match status" value="1"/>
</dbReference>
<sequence>MINIVLIKNPFNVRDRDIKQVPYSVVKTLAGYIAELSLEEDIVVAVNGGVVPKEDWGKISLAPDSSVVICPVIGKGGSGKNVLTIIAGIALSVVSMGVGSAVAGGAMFGAGAAAMASWGFTSYLAMAAVMYVGGTLLNNMSSSVSIDDYSASTTYSWSTPTTQAKQGVPIPLTYGTVKVQSPNVLCAHITTDGDKQYLNLLLSGGEGPVTNIKDITIDGNPLANYDDVEVNLRYGTNDQAVIPNFADSYADQSLSYKLTTDDYATQRIDGNATEGIELTFEFPSGLFRSNDDGGLEETSVTIGMEYRKYGAADWLSFKTGSLKVTGSSSSAIRRVVRVDNLAQGQYEVRCKILNQDGTTNRYINTCYWTVVSSIVYDDFSYPNMVLVGIQALATDKLSGSSPNVTWKHTRAVVQVWNPNTASYEEKPATNAAWACYDLTHCCRKLKNINTGSYEYLVEGAPAGLILYDDFLAWASACDSRGLVCNYILDASGDMDAAWKPFEAAGRGKVVRRGTRYGCIYDHAADPVQMFSVGNIRSGTFSLDYLPIDDRANCVEITYNNEDKDHERDSMMVYGEDYDENDSVDNPTQITLDAITDPDRIFKEGKYYLRKNKYLIRTCTFEADVDAIACQVGDNILVQHDIPQWGFGGRIVSATTTQLKLDKELTLEAGKTYEITVRLQDDTLVKRSVVAPVETTTTDTITVSTPFEAVPAQYDIYSFGEYGISTKPFTVASITRTNDEVRKISALEYNEAVYTEATDVPVINYSQLDSEVAVTNLSLGQENFRQSDGSVMSNIYVSWTVARGKISASFEVFLSTDSGATYRLYAKTSEQSLVIPNVKELKTYYVKVAARLSYSSAAVASITIEGSVVAPPSDLAAFSVSFLNGKYIFSWKKAETGSEITGYEIRKGTTWDSGQLVTRAVGEDANYTDSQAILGTVKFFCKPYNGGGYSANALSDLIAIDSLPQIKTLYRQNNFEQLCSVSDSKGEIKEAFTYQKTDLTYDELAAMTYAEMLVGDIVGKPLGNTVLLSPIITLDVLAQAYISIKEYWMWPPDQATIYEIATSLDGVNFGGFKMLSPGKMPIKAFQVRITLAGVERPAILQHLDIEVNASQTTINYSGLVIPAGGLELIFSQSFANPPAVIVSPNVDALMVKKDDPTVTSCRIYLLSTAGVDIGGTADVVVVGI</sequence>
<dbReference type="EMBL" id="VSSQ01000328">
    <property type="protein sequence ID" value="MPL91411.1"/>
    <property type="molecule type" value="Genomic_DNA"/>
</dbReference>
<proteinExistence type="predicted"/>
<feature type="transmembrane region" description="Helical" evidence="1">
    <location>
        <begin position="85"/>
        <end position="108"/>
    </location>
</feature>
<reference evidence="3" key="1">
    <citation type="submission" date="2019-08" db="EMBL/GenBank/DDBJ databases">
        <authorList>
            <person name="Kucharzyk K."/>
            <person name="Murdoch R.W."/>
            <person name="Higgins S."/>
            <person name="Loffler F."/>
        </authorList>
    </citation>
    <scope>NUCLEOTIDE SEQUENCE</scope>
</reference>
<evidence type="ECO:0000313" key="3">
    <source>
        <dbReference type="EMBL" id="MPL91411.1"/>
    </source>
</evidence>
<dbReference type="AlphaFoldDB" id="A0A644VJC3"/>
<dbReference type="InterPro" id="IPR053171">
    <property type="entry name" value="Viral_Tip_Attach_Protein"/>
</dbReference>
<feature type="transmembrane region" description="Helical" evidence="1">
    <location>
        <begin position="120"/>
        <end position="137"/>
    </location>
</feature>